<accession>A0A2I8VH63</accession>
<organism evidence="1 2">
    <name type="scientific">Salinigranum rubrum</name>
    <dbReference type="NCBI Taxonomy" id="755307"/>
    <lineage>
        <taxon>Archaea</taxon>
        <taxon>Methanobacteriati</taxon>
        <taxon>Methanobacteriota</taxon>
        <taxon>Stenosarchaea group</taxon>
        <taxon>Halobacteria</taxon>
        <taxon>Halobacteriales</taxon>
        <taxon>Haloferacaceae</taxon>
        <taxon>Salinigranum</taxon>
    </lineage>
</organism>
<keyword evidence="2" id="KW-1185">Reference proteome</keyword>
<sequence>MSRIAEAAFMPIVAGDLSDRFGDDNVFREPELPSGRIPDFIAHGPAATWAVEVENDTDDLAEAVGQSQLYAAEYGAARHAEPLVYVPDPVEDYAELQTARDVVRVLTLSPDP</sequence>
<dbReference type="OrthoDB" id="382921at2157"/>
<dbReference type="GeneID" id="35591625"/>
<dbReference type="AlphaFoldDB" id="A0A2I8VH63"/>
<proteinExistence type="predicted"/>
<reference evidence="1 2" key="1">
    <citation type="submission" date="2018-01" db="EMBL/GenBank/DDBJ databases">
        <title>Complete genome sequence of Salinigranum rubrum GX10T, an extremely halophilic archaeon isolated from a marine solar saltern.</title>
        <authorList>
            <person name="Han S."/>
        </authorList>
    </citation>
    <scope>NUCLEOTIDE SEQUENCE [LARGE SCALE GENOMIC DNA]</scope>
    <source>
        <strain evidence="1 2">GX10</strain>
    </source>
</reference>
<dbReference type="KEGG" id="srub:C2R22_06005"/>
<name>A0A2I8VH63_9EURY</name>
<protein>
    <recommendedName>
        <fullName evidence="3">Restriction endonuclease domain-containing protein</fullName>
    </recommendedName>
</protein>
<dbReference type="EMBL" id="CP026309">
    <property type="protein sequence ID" value="AUV81272.1"/>
    <property type="molecule type" value="Genomic_DNA"/>
</dbReference>
<evidence type="ECO:0008006" key="3">
    <source>
        <dbReference type="Google" id="ProtNLM"/>
    </source>
</evidence>
<dbReference type="RefSeq" id="WP_103424960.1">
    <property type="nucleotide sequence ID" value="NZ_CP026309.1"/>
</dbReference>
<gene>
    <name evidence="1" type="ORF">C2R22_06005</name>
</gene>
<dbReference type="Proteomes" id="UP000236584">
    <property type="component" value="Chromosome"/>
</dbReference>
<evidence type="ECO:0000313" key="2">
    <source>
        <dbReference type="Proteomes" id="UP000236584"/>
    </source>
</evidence>
<evidence type="ECO:0000313" key="1">
    <source>
        <dbReference type="EMBL" id="AUV81272.1"/>
    </source>
</evidence>